<dbReference type="RefSeq" id="WP_258389403.1">
    <property type="nucleotide sequence ID" value="NZ_CP091430.1"/>
</dbReference>
<comment type="subcellular location">
    <subcellularLocation>
        <location evidence="1">Cell envelope</location>
    </subcellularLocation>
</comment>
<evidence type="ECO:0000256" key="6">
    <source>
        <dbReference type="SAM" id="SignalP"/>
    </source>
</evidence>
<dbReference type="InterPro" id="IPR006059">
    <property type="entry name" value="SBP"/>
</dbReference>
<evidence type="ECO:0000256" key="4">
    <source>
        <dbReference type="ARBA" id="ARBA00022729"/>
    </source>
</evidence>
<dbReference type="SUPFAM" id="SSF53850">
    <property type="entry name" value="Periplasmic binding protein-like II"/>
    <property type="match status" value="1"/>
</dbReference>
<proteinExistence type="inferred from homology"/>
<evidence type="ECO:0000256" key="2">
    <source>
        <dbReference type="ARBA" id="ARBA00008520"/>
    </source>
</evidence>
<evidence type="ECO:0000313" key="8">
    <source>
        <dbReference type="Proteomes" id="UP001057877"/>
    </source>
</evidence>
<keyword evidence="3" id="KW-0813">Transport</keyword>
<feature type="region of interest" description="Disordered" evidence="5">
    <location>
        <begin position="26"/>
        <end position="71"/>
    </location>
</feature>
<dbReference type="PANTHER" id="PTHR43649:SF31">
    <property type="entry name" value="SN-GLYCEROL-3-PHOSPHATE-BINDING PERIPLASMIC PROTEIN UGPB"/>
    <property type="match status" value="1"/>
</dbReference>
<evidence type="ECO:0000256" key="5">
    <source>
        <dbReference type="SAM" id="MobiDB-lite"/>
    </source>
</evidence>
<evidence type="ECO:0000313" key="7">
    <source>
        <dbReference type="EMBL" id="UVI33350.1"/>
    </source>
</evidence>
<accession>A0ABY5SIU2</accession>
<organism evidence="7 8">
    <name type="scientific">Paenibacillus spongiae</name>
    <dbReference type="NCBI Taxonomy" id="2909671"/>
    <lineage>
        <taxon>Bacteria</taxon>
        <taxon>Bacillati</taxon>
        <taxon>Bacillota</taxon>
        <taxon>Bacilli</taxon>
        <taxon>Bacillales</taxon>
        <taxon>Paenibacillaceae</taxon>
        <taxon>Paenibacillus</taxon>
    </lineage>
</organism>
<feature type="compositionally biased region" description="Polar residues" evidence="5">
    <location>
        <begin position="35"/>
        <end position="48"/>
    </location>
</feature>
<dbReference type="PANTHER" id="PTHR43649">
    <property type="entry name" value="ARABINOSE-BINDING PROTEIN-RELATED"/>
    <property type="match status" value="1"/>
</dbReference>
<dbReference type="InterPro" id="IPR050490">
    <property type="entry name" value="Bact_solute-bd_prot1"/>
</dbReference>
<sequence>MRKVFSLSMIMVLCLTLVLTACGNSGDSNKGNSSTANGNKETGNTAPNDSGAPADTPDKQNSDPAEDGKKETVTLKWATWMGKEEADQYIKAFEATHPHIKIQKDPAVDWPWNEKLSAVAAAGELPDVMWTFGVPFAAANGWLEDLTPYLENDPEYQSGKTFKNLDATANYDGKQYALPHSLYMFAINLNLDLFEKENVPVPPVNWTIDDMRDAAIKLTKFNDKQFGMSGLGGLRQTLPSAFDTSLDWNTWDGEKFNFTSPAFKEASDYVDELLYSDKVSYDIYKPEEIQGWFGKDQWPWMLGKVGMQYDGTWSISGNAKNAKFKWDVRPLPSAKGQRVPLITDYVGLSKSSKHKQEAFEFIKWLTFSKEGWMERMKPEWPLGSIPLVNDEEVWSAYLGREDMPPGMKELVKMIPDGFVDLIKWLPGYQVGLSSVYDPTFKDINDRKVKLEDVAADLDKRMNDSYIEAVAQLKAVK</sequence>
<keyword evidence="4 6" id="KW-0732">Signal</keyword>
<dbReference type="Proteomes" id="UP001057877">
    <property type="component" value="Chromosome"/>
</dbReference>
<name>A0ABY5SIU2_9BACL</name>
<dbReference type="Gene3D" id="3.40.190.10">
    <property type="entry name" value="Periplasmic binding protein-like II"/>
    <property type="match status" value="1"/>
</dbReference>
<dbReference type="PROSITE" id="PS51257">
    <property type="entry name" value="PROKAR_LIPOPROTEIN"/>
    <property type="match status" value="1"/>
</dbReference>
<keyword evidence="8" id="KW-1185">Reference proteome</keyword>
<dbReference type="CDD" id="cd13585">
    <property type="entry name" value="PBP2_TMBP_like"/>
    <property type="match status" value="1"/>
</dbReference>
<feature type="signal peptide" evidence="6">
    <location>
        <begin position="1"/>
        <end position="21"/>
    </location>
</feature>
<feature type="chain" id="PRO_5047154806" evidence="6">
    <location>
        <begin position="22"/>
        <end position="476"/>
    </location>
</feature>
<feature type="compositionally biased region" description="Basic and acidic residues" evidence="5">
    <location>
        <begin position="56"/>
        <end position="71"/>
    </location>
</feature>
<gene>
    <name evidence="7" type="ORF">L1F29_16565</name>
</gene>
<protein>
    <submittedName>
        <fullName evidence="7">Sugar ABC transporter substrate-binding protein</fullName>
    </submittedName>
</protein>
<comment type="similarity">
    <text evidence="2">Belongs to the bacterial solute-binding protein 1 family.</text>
</comment>
<reference evidence="7" key="1">
    <citation type="submission" date="2022-01" db="EMBL/GenBank/DDBJ databases">
        <title>Paenibacillus spongiae sp. nov., isolated from marine sponge.</title>
        <authorList>
            <person name="Li Z."/>
            <person name="Zhang M."/>
        </authorList>
    </citation>
    <scope>NUCLEOTIDE SEQUENCE</scope>
    <source>
        <strain evidence="7">PHS-Z3</strain>
    </source>
</reference>
<dbReference type="Pfam" id="PF01547">
    <property type="entry name" value="SBP_bac_1"/>
    <property type="match status" value="1"/>
</dbReference>
<evidence type="ECO:0000256" key="3">
    <source>
        <dbReference type="ARBA" id="ARBA00022448"/>
    </source>
</evidence>
<evidence type="ECO:0000256" key="1">
    <source>
        <dbReference type="ARBA" id="ARBA00004196"/>
    </source>
</evidence>
<dbReference type="EMBL" id="CP091430">
    <property type="protein sequence ID" value="UVI33350.1"/>
    <property type="molecule type" value="Genomic_DNA"/>
</dbReference>